<feature type="region of interest" description="Disordered" evidence="4">
    <location>
        <begin position="267"/>
        <end position="307"/>
    </location>
</feature>
<dbReference type="OrthoDB" id="9808814at2"/>
<organism evidence="5 6">
    <name type="scientific">Pontibacter chinhatensis</name>
    <dbReference type="NCBI Taxonomy" id="1436961"/>
    <lineage>
        <taxon>Bacteria</taxon>
        <taxon>Pseudomonadati</taxon>
        <taxon>Bacteroidota</taxon>
        <taxon>Cytophagia</taxon>
        <taxon>Cytophagales</taxon>
        <taxon>Hymenobacteraceae</taxon>
        <taxon>Pontibacter</taxon>
    </lineage>
</organism>
<dbReference type="AlphaFoldDB" id="A0A1I2M810"/>
<dbReference type="Pfam" id="PF00106">
    <property type="entry name" value="adh_short"/>
    <property type="match status" value="1"/>
</dbReference>
<evidence type="ECO:0008006" key="7">
    <source>
        <dbReference type="Google" id="ProtNLM"/>
    </source>
</evidence>
<evidence type="ECO:0000313" key="5">
    <source>
        <dbReference type="EMBL" id="SFF86949.1"/>
    </source>
</evidence>
<name>A0A1I2M810_9BACT</name>
<dbReference type="SUPFAM" id="SSF51735">
    <property type="entry name" value="NAD(P)-binding Rossmann-fold domains"/>
    <property type="match status" value="1"/>
</dbReference>
<proteinExistence type="inferred from homology"/>
<dbReference type="STRING" id="1436961.SAMN05421739_101184"/>
<dbReference type="InterPro" id="IPR020904">
    <property type="entry name" value="Sc_DH/Rdtase_CS"/>
</dbReference>
<dbReference type="PRINTS" id="PR00080">
    <property type="entry name" value="SDRFAMILY"/>
</dbReference>
<comment type="similarity">
    <text evidence="1 3">Belongs to the short-chain dehydrogenases/reductases (SDR) family.</text>
</comment>
<keyword evidence="2" id="KW-0560">Oxidoreductase</keyword>
<evidence type="ECO:0000256" key="1">
    <source>
        <dbReference type="ARBA" id="ARBA00006484"/>
    </source>
</evidence>
<reference evidence="6" key="1">
    <citation type="submission" date="2016-10" db="EMBL/GenBank/DDBJ databases">
        <authorList>
            <person name="Varghese N."/>
            <person name="Submissions S."/>
        </authorList>
    </citation>
    <scope>NUCLEOTIDE SEQUENCE [LARGE SCALE GENOMIC DNA]</scope>
    <source>
        <strain evidence="6">LP51</strain>
    </source>
</reference>
<evidence type="ECO:0000256" key="4">
    <source>
        <dbReference type="SAM" id="MobiDB-lite"/>
    </source>
</evidence>
<dbReference type="PIRSF" id="PIRSF000126">
    <property type="entry name" value="11-beta-HSD1"/>
    <property type="match status" value="1"/>
</dbReference>
<keyword evidence="6" id="KW-1185">Reference proteome</keyword>
<sequence length="307" mass="33516">MKTNNKENSGKTVLITGASNGFGMEFARLFAKDGFNLILVARSTERMRKLGYSLQEQHQLEHVCIITSDLTRPEAPREVYEEVKEAGLQVDILVNNAGAGVHGMFFDTDLEREKAIIQLNVTTPVELTKLFLKEMKQRNSGKILNLASVVSFMPSPLMAVYGASKAFILSFSEALSNELKDTEITVTALCPGASNTMFFRRAGAAHTRAANGSLSEPEEVAREGYEALMKGETRVVSGLANKLQTASTNFLPDAALAATMRYQMEEPNLEDVSSYEPEPPIAAETTAPSNTTASEPRDQEPPAIHNP</sequence>
<dbReference type="RefSeq" id="WP_092098106.1">
    <property type="nucleotide sequence ID" value="NZ_FOOT01000001.1"/>
</dbReference>
<dbReference type="PROSITE" id="PS00061">
    <property type="entry name" value="ADH_SHORT"/>
    <property type="match status" value="1"/>
</dbReference>
<accession>A0A1I2M810</accession>
<dbReference type="InterPro" id="IPR036291">
    <property type="entry name" value="NAD(P)-bd_dom_sf"/>
</dbReference>
<gene>
    <name evidence="5" type="ORF">SAMN05421739_101184</name>
</gene>
<dbReference type="Gene3D" id="3.40.50.720">
    <property type="entry name" value="NAD(P)-binding Rossmann-like Domain"/>
    <property type="match status" value="1"/>
</dbReference>
<dbReference type="GO" id="GO:0016020">
    <property type="term" value="C:membrane"/>
    <property type="evidence" value="ECO:0007669"/>
    <property type="project" value="TreeGrafter"/>
</dbReference>
<evidence type="ECO:0000313" key="6">
    <source>
        <dbReference type="Proteomes" id="UP000198724"/>
    </source>
</evidence>
<protein>
    <recommendedName>
        <fullName evidence="7">Short-chain dehydrogenase</fullName>
    </recommendedName>
</protein>
<dbReference type="EMBL" id="FOOT01000001">
    <property type="protein sequence ID" value="SFF86949.1"/>
    <property type="molecule type" value="Genomic_DNA"/>
</dbReference>
<evidence type="ECO:0000256" key="3">
    <source>
        <dbReference type="RuleBase" id="RU000363"/>
    </source>
</evidence>
<dbReference type="InterPro" id="IPR002347">
    <property type="entry name" value="SDR_fam"/>
</dbReference>
<dbReference type="GO" id="GO:0016491">
    <property type="term" value="F:oxidoreductase activity"/>
    <property type="evidence" value="ECO:0007669"/>
    <property type="project" value="UniProtKB-KW"/>
</dbReference>
<dbReference type="Proteomes" id="UP000198724">
    <property type="component" value="Unassembled WGS sequence"/>
</dbReference>
<dbReference type="CDD" id="cd05233">
    <property type="entry name" value="SDR_c"/>
    <property type="match status" value="1"/>
</dbReference>
<dbReference type="PANTHER" id="PTHR44196:SF2">
    <property type="entry name" value="SHORT-CHAIN DEHYDROGENASE-RELATED"/>
    <property type="match status" value="1"/>
</dbReference>
<dbReference type="PANTHER" id="PTHR44196">
    <property type="entry name" value="DEHYDROGENASE/REDUCTASE SDR FAMILY MEMBER 7B"/>
    <property type="match status" value="1"/>
</dbReference>
<evidence type="ECO:0000256" key="2">
    <source>
        <dbReference type="ARBA" id="ARBA00023002"/>
    </source>
</evidence>
<dbReference type="PRINTS" id="PR00081">
    <property type="entry name" value="GDHRDH"/>
</dbReference>